<feature type="compositionally biased region" description="Polar residues" evidence="1">
    <location>
        <begin position="43"/>
        <end position="63"/>
    </location>
</feature>
<feature type="compositionally biased region" description="Basic and acidic residues" evidence="1">
    <location>
        <begin position="76"/>
        <end position="87"/>
    </location>
</feature>
<evidence type="ECO:0000256" key="1">
    <source>
        <dbReference type="SAM" id="MobiDB-lite"/>
    </source>
</evidence>
<dbReference type="AlphaFoldDB" id="A0A147BW12"/>
<name>A0A147BW12_IXORI</name>
<feature type="region of interest" description="Disordered" evidence="1">
    <location>
        <begin position="42"/>
        <end position="90"/>
    </location>
</feature>
<feature type="non-terminal residue" evidence="2">
    <location>
        <position position="1"/>
    </location>
</feature>
<accession>A0A147BW12</accession>
<protein>
    <submittedName>
        <fullName evidence="2">Uncharacterized protein</fullName>
    </submittedName>
</protein>
<organism evidence="2">
    <name type="scientific">Ixodes ricinus</name>
    <name type="common">Common tick</name>
    <name type="synonym">Acarus ricinus</name>
    <dbReference type="NCBI Taxonomy" id="34613"/>
    <lineage>
        <taxon>Eukaryota</taxon>
        <taxon>Metazoa</taxon>
        <taxon>Ecdysozoa</taxon>
        <taxon>Arthropoda</taxon>
        <taxon>Chelicerata</taxon>
        <taxon>Arachnida</taxon>
        <taxon>Acari</taxon>
        <taxon>Parasitiformes</taxon>
        <taxon>Ixodida</taxon>
        <taxon>Ixodoidea</taxon>
        <taxon>Ixodidae</taxon>
        <taxon>Ixodinae</taxon>
        <taxon>Ixodes</taxon>
    </lineage>
</organism>
<evidence type="ECO:0000313" key="2">
    <source>
        <dbReference type="EMBL" id="JAR94565.1"/>
    </source>
</evidence>
<sequence length="110" mass="12810">SCLTHFLRSNQHGRQRRSITWPRRPTDVYFLRALLTRPDFKQQGKSKTYLKQTTTNKNAGSTITREKLQRPRFHRLRPDRPSKHSDSLVKTVCPRPAGVLNGICPRDPCE</sequence>
<reference evidence="2" key="1">
    <citation type="journal article" date="2018" name="PLoS Negl. Trop. Dis.">
        <title>Sialome diversity of ticks revealed by RNAseq of single tick salivary glands.</title>
        <authorList>
            <person name="Perner J."/>
            <person name="Kropackova S."/>
            <person name="Kopacek P."/>
            <person name="Ribeiro J.M."/>
        </authorList>
    </citation>
    <scope>NUCLEOTIDE SEQUENCE</scope>
    <source>
        <strain evidence="2">Siblings of single egg batch collected in Ceske Budejovice</strain>
        <tissue evidence="2">Salivary glands</tissue>
    </source>
</reference>
<proteinExistence type="predicted"/>
<dbReference type="EMBL" id="GEGO01000839">
    <property type="protein sequence ID" value="JAR94565.1"/>
    <property type="molecule type" value="Transcribed_RNA"/>
</dbReference>
<feature type="non-terminal residue" evidence="2">
    <location>
        <position position="110"/>
    </location>
</feature>